<proteinExistence type="predicted"/>
<evidence type="ECO:0000313" key="3">
    <source>
        <dbReference type="Proteomes" id="UP000030152"/>
    </source>
</evidence>
<dbReference type="EMBL" id="JRLX01000002">
    <property type="protein sequence ID" value="KGO87979.1"/>
    <property type="molecule type" value="Genomic_DNA"/>
</dbReference>
<accession>A0A0A2M6R2</accession>
<sequence length="151" mass="17381">MKKIVMGLLLLAAIGSYAQEKPVKQSVKSVERPIGDKIKNEKKLHKVTPDEQAKQIAKELNLNDIQQAKVKVLYEEQEKNRAALAPELKKMEKGEQHDHAAMEKKMKEENTAFDTKMKNILSKEQYVKWQESLKKNHSNMGLKKIETIKKS</sequence>
<keyword evidence="3" id="KW-1185">Reference proteome</keyword>
<dbReference type="Proteomes" id="UP000030152">
    <property type="component" value="Unassembled WGS sequence"/>
</dbReference>
<feature type="chain" id="PRO_5002002917" description="DUF4890 domain-containing protein" evidence="1">
    <location>
        <begin position="19"/>
        <end position="151"/>
    </location>
</feature>
<name>A0A0A2M6R2_9FLAO</name>
<dbReference type="OrthoDB" id="956918at2"/>
<evidence type="ECO:0000256" key="1">
    <source>
        <dbReference type="SAM" id="SignalP"/>
    </source>
</evidence>
<dbReference type="RefSeq" id="WP_020212378.1">
    <property type="nucleotide sequence ID" value="NZ_JRLX01000002.1"/>
</dbReference>
<protein>
    <recommendedName>
        <fullName evidence="4">DUF4890 domain-containing protein</fullName>
    </recommendedName>
</protein>
<evidence type="ECO:0008006" key="4">
    <source>
        <dbReference type="Google" id="ProtNLM"/>
    </source>
</evidence>
<reference evidence="2 3" key="1">
    <citation type="submission" date="2013-09" db="EMBL/GenBank/DDBJ databases">
        <authorList>
            <person name="Zeng Z."/>
            <person name="Chen C."/>
        </authorList>
    </citation>
    <scope>NUCLEOTIDE SEQUENCE [LARGE SCALE GENOMIC DNA]</scope>
    <source>
        <strain evidence="2 3">WB 3.3-2</strain>
    </source>
</reference>
<dbReference type="AlphaFoldDB" id="A0A0A2M6R2"/>
<evidence type="ECO:0000313" key="2">
    <source>
        <dbReference type="EMBL" id="KGO87979.1"/>
    </source>
</evidence>
<comment type="caution">
    <text evidence="2">The sequence shown here is derived from an EMBL/GenBank/DDBJ whole genome shotgun (WGS) entry which is preliminary data.</text>
</comment>
<dbReference type="STRING" id="1121895.GCA_000378485_01244"/>
<organism evidence="2 3">
    <name type="scientific">Flavobacterium rivuli WB 3.3-2 = DSM 21788</name>
    <dbReference type="NCBI Taxonomy" id="1121895"/>
    <lineage>
        <taxon>Bacteria</taxon>
        <taxon>Pseudomonadati</taxon>
        <taxon>Bacteroidota</taxon>
        <taxon>Flavobacteriia</taxon>
        <taxon>Flavobacteriales</taxon>
        <taxon>Flavobacteriaceae</taxon>
        <taxon>Flavobacterium</taxon>
    </lineage>
</organism>
<keyword evidence="1" id="KW-0732">Signal</keyword>
<feature type="signal peptide" evidence="1">
    <location>
        <begin position="1"/>
        <end position="18"/>
    </location>
</feature>
<gene>
    <name evidence="2" type="ORF">Q765_02630</name>
</gene>